<organism evidence="2 3">
    <name type="scientific">Rotaria sordida</name>
    <dbReference type="NCBI Taxonomy" id="392033"/>
    <lineage>
        <taxon>Eukaryota</taxon>
        <taxon>Metazoa</taxon>
        <taxon>Spiralia</taxon>
        <taxon>Gnathifera</taxon>
        <taxon>Rotifera</taxon>
        <taxon>Eurotatoria</taxon>
        <taxon>Bdelloidea</taxon>
        <taxon>Philodinida</taxon>
        <taxon>Philodinidae</taxon>
        <taxon>Rotaria</taxon>
    </lineage>
</organism>
<evidence type="ECO:0000313" key="2">
    <source>
        <dbReference type="EMBL" id="CAF1508072.1"/>
    </source>
</evidence>
<accession>A0A815TXD3</accession>
<evidence type="ECO:0000256" key="1">
    <source>
        <dbReference type="SAM" id="MobiDB-lite"/>
    </source>
</evidence>
<feature type="region of interest" description="Disordered" evidence="1">
    <location>
        <begin position="173"/>
        <end position="207"/>
    </location>
</feature>
<evidence type="ECO:0000313" key="3">
    <source>
        <dbReference type="Proteomes" id="UP000663864"/>
    </source>
</evidence>
<protein>
    <submittedName>
        <fullName evidence="2">Uncharacterized protein</fullName>
    </submittedName>
</protein>
<proteinExistence type="predicted"/>
<feature type="compositionally biased region" description="Polar residues" evidence="1">
    <location>
        <begin position="185"/>
        <end position="202"/>
    </location>
</feature>
<dbReference type="AlphaFoldDB" id="A0A815TXD3"/>
<feature type="compositionally biased region" description="Acidic residues" evidence="1">
    <location>
        <begin position="173"/>
        <end position="184"/>
    </location>
</feature>
<sequence>MLFFCGLVEDSDEPYANAEVIISNLELENEVMSLEADTIGWRKANTSDISTIIPLYDYNDITKFSSGYSIRVAHAYLGHNQQKWTTYKTTDNPKKHTVWIRFGQNKLDDTASHYWKNNEKIPPFYTKATALFINILDCATYKERNKIKHPSPEDDKAINQTKNLISLDEELIDGESENDDESIIDNESTNSGTTTDNESLGATTTVDEFTSDTTIDYETTDDELIDGCQKHICW</sequence>
<dbReference type="Proteomes" id="UP000663864">
    <property type="component" value="Unassembled WGS sequence"/>
</dbReference>
<reference evidence="2" key="1">
    <citation type="submission" date="2021-02" db="EMBL/GenBank/DDBJ databases">
        <authorList>
            <person name="Nowell W R."/>
        </authorList>
    </citation>
    <scope>NUCLEOTIDE SEQUENCE</scope>
</reference>
<name>A0A815TXD3_9BILA</name>
<gene>
    <name evidence="2" type="ORF">ZHD862_LOCUS37775</name>
</gene>
<dbReference type="EMBL" id="CAJNOT010007559">
    <property type="protein sequence ID" value="CAF1508072.1"/>
    <property type="molecule type" value="Genomic_DNA"/>
</dbReference>
<comment type="caution">
    <text evidence="2">The sequence shown here is derived from an EMBL/GenBank/DDBJ whole genome shotgun (WGS) entry which is preliminary data.</text>
</comment>